<gene>
    <name evidence="1" type="ORF">K8344_13160</name>
</gene>
<dbReference type="Pfam" id="PF13573">
    <property type="entry name" value="SprB"/>
    <property type="match status" value="1"/>
</dbReference>
<dbReference type="InterPro" id="IPR025667">
    <property type="entry name" value="SprB_repeat"/>
</dbReference>
<name>A0A9X1R3J5_9FLAO</name>
<proteinExistence type="predicted"/>
<reference evidence="1" key="1">
    <citation type="submission" date="2021-09" db="EMBL/GenBank/DDBJ databases">
        <title>Genome of Aequorivita sp. strain F64183.</title>
        <authorList>
            <person name="Wang Y."/>
        </authorList>
    </citation>
    <scope>NUCLEOTIDE SEQUENCE</scope>
    <source>
        <strain evidence="1">F64183</strain>
    </source>
</reference>
<keyword evidence="2" id="KW-1185">Reference proteome</keyword>
<dbReference type="EMBL" id="JAIRBB010000017">
    <property type="protein sequence ID" value="MCG2432070.1"/>
    <property type="molecule type" value="Genomic_DNA"/>
</dbReference>
<dbReference type="InterPro" id="IPR049804">
    <property type="entry name" value="Choice_anch_L"/>
</dbReference>
<dbReference type="NCBIfam" id="NF038133">
    <property type="entry name" value="choice_anch_L"/>
    <property type="match status" value="1"/>
</dbReference>
<organism evidence="1 2">
    <name type="scientific">Aequorivita xiaoshiensis</name>
    <dbReference type="NCBI Taxonomy" id="2874476"/>
    <lineage>
        <taxon>Bacteria</taxon>
        <taxon>Pseudomonadati</taxon>
        <taxon>Bacteroidota</taxon>
        <taxon>Flavobacteriia</taxon>
        <taxon>Flavobacteriales</taxon>
        <taxon>Flavobacteriaceae</taxon>
        <taxon>Aequorivita</taxon>
    </lineage>
</organism>
<dbReference type="RefSeq" id="WP_237609138.1">
    <property type="nucleotide sequence ID" value="NZ_JAIRBB010000017.1"/>
</dbReference>
<comment type="caution">
    <text evidence="1">The sequence shown here is derived from an EMBL/GenBank/DDBJ whole genome shotgun (WGS) entry which is preliminary data.</text>
</comment>
<dbReference type="AlphaFoldDB" id="A0A9X1R3J5"/>
<feature type="non-terminal residue" evidence="1">
    <location>
        <position position="534"/>
    </location>
</feature>
<dbReference type="Proteomes" id="UP001139462">
    <property type="component" value="Unassembled WGS sequence"/>
</dbReference>
<accession>A0A9X1R3J5</accession>
<evidence type="ECO:0000313" key="2">
    <source>
        <dbReference type="Proteomes" id="UP001139462"/>
    </source>
</evidence>
<evidence type="ECO:0000313" key="1">
    <source>
        <dbReference type="EMBL" id="MCG2432070.1"/>
    </source>
</evidence>
<sequence>MIKIITNLFTSDKRFLIGLFLILSFSFSYGQEVIKPRVGSSPDKSILIKGGQQEGPGTGNSIEVPNDDATYGSTPKQLVENILATSCMSIGNVRFGYYQKNGNNWTWNNQFGGSTLDRQLGYFNEGNAVNFGIEEGLLLSTGKIKNARGPSVSDGFSDEMNSNASDPDLALITEHTMYDAAVLEIDFTPVGTKIEFQFIFASDEYLEYCGTVYEDAFGFFLSGPGIAGGEGYQHDAVNLALVPGTSDEITINTIHPYVASNVNGNSVAAKNQAYYANNNINVSTEFDGGTVVMTAEYSGLTSGQQYKMKMAIADASDQQWDAGVFLKARSFTSNALVVNDPEPLCLGVTTADITAPAITAGSTISGPYTYWQDEAATIAFTTPTVAPVGTYYIKAVDNDSGCEIIKPVTVSNSDLDSSYTKQNITCFGDSNGSIDLSVTGGTGSYTYSWTTNDGSGLNPSSQDQSGLTAGTYKVTVDDGNCTISETVVITQAVAVDPPVSGGDQTECEASPIQTLTATATVPGGQAVVWYDAAT</sequence>
<protein>
    <submittedName>
        <fullName evidence="1">SprB repeat-containing protein</fullName>
    </submittedName>
</protein>